<evidence type="ECO:0000259" key="2">
    <source>
        <dbReference type="Pfam" id="PF00892"/>
    </source>
</evidence>
<feature type="transmembrane region" description="Helical" evidence="1">
    <location>
        <begin position="149"/>
        <end position="169"/>
    </location>
</feature>
<dbReference type="InterPro" id="IPR037185">
    <property type="entry name" value="EmrE-like"/>
</dbReference>
<dbReference type="STRING" id="1123029.SAMN02745172_01402"/>
<sequence length="291" mass="29904">MTRSTATLVGLTAILMWATLATLATASGAVPPFLLSALCFGLSGIVGLAAVRIRTGSFSVMRQPPGVWALGIAGLFGYHFFYFTAVKTAPPADASLICYLWPLLIVVLSGLLPGERLRAHHIVGALAGLVGAGLIVTKGGTALNLSADYAPGYAAAVAAAVIWAVYSVASRRYAAVPSATVMGFCLAAAVLSALCHLAVETTVWPASATEWLAIAGLGLLPLGLAFFTWDVGVKHGDIQVLGAAAYAAPLLSTLLLVAVGFGEPTWTLAIACLLISGGGVIAAKDMIWRRR</sequence>
<dbReference type="InterPro" id="IPR000620">
    <property type="entry name" value="EamA_dom"/>
</dbReference>
<name>A0A1M7ZFA1_9HYPH</name>
<feature type="domain" description="EamA" evidence="2">
    <location>
        <begin position="151"/>
        <end position="278"/>
    </location>
</feature>
<dbReference type="SUPFAM" id="SSF103481">
    <property type="entry name" value="Multidrug resistance efflux transporter EmrE"/>
    <property type="match status" value="2"/>
</dbReference>
<evidence type="ECO:0000313" key="3">
    <source>
        <dbReference type="EMBL" id="SHO63489.1"/>
    </source>
</evidence>
<feature type="transmembrane region" description="Helical" evidence="1">
    <location>
        <begin position="265"/>
        <end position="283"/>
    </location>
</feature>
<dbReference type="PANTHER" id="PTHR22911">
    <property type="entry name" value="ACYL-MALONYL CONDENSING ENZYME-RELATED"/>
    <property type="match status" value="1"/>
</dbReference>
<organism evidence="3 4">
    <name type="scientific">Pseudoxanthobacter soli DSM 19599</name>
    <dbReference type="NCBI Taxonomy" id="1123029"/>
    <lineage>
        <taxon>Bacteria</taxon>
        <taxon>Pseudomonadati</taxon>
        <taxon>Pseudomonadota</taxon>
        <taxon>Alphaproteobacteria</taxon>
        <taxon>Hyphomicrobiales</taxon>
        <taxon>Segnochrobactraceae</taxon>
        <taxon>Pseudoxanthobacter</taxon>
    </lineage>
</organism>
<keyword evidence="4" id="KW-1185">Reference proteome</keyword>
<evidence type="ECO:0000256" key="1">
    <source>
        <dbReference type="SAM" id="Phobius"/>
    </source>
</evidence>
<reference evidence="3 4" key="1">
    <citation type="submission" date="2016-12" db="EMBL/GenBank/DDBJ databases">
        <authorList>
            <person name="Song W.-J."/>
            <person name="Kurnit D.M."/>
        </authorList>
    </citation>
    <scope>NUCLEOTIDE SEQUENCE [LARGE SCALE GENOMIC DNA]</scope>
    <source>
        <strain evidence="3 4">DSM 19599</strain>
    </source>
</reference>
<feature type="transmembrane region" description="Helical" evidence="1">
    <location>
        <begin position="211"/>
        <end position="229"/>
    </location>
</feature>
<feature type="transmembrane region" description="Helical" evidence="1">
    <location>
        <begin position="241"/>
        <end position="259"/>
    </location>
</feature>
<feature type="transmembrane region" description="Helical" evidence="1">
    <location>
        <begin position="65"/>
        <end position="82"/>
    </location>
</feature>
<dbReference type="GO" id="GO:0016020">
    <property type="term" value="C:membrane"/>
    <property type="evidence" value="ECO:0007669"/>
    <property type="project" value="InterPro"/>
</dbReference>
<dbReference type="Proteomes" id="UP000186406">
    <property type="component" value="Unassembled WGS sequence"/>
</dbReference>
<feature type="domain" description="EamA" evidence="2">
    <location>
        <begin position="7"/>
        <end position="136"/>
    </location>
</feature>
<gene>
    <name evidence="3" type="ORF">SAMN02745172_01402</name>
</gene>
<keyword evidence="1" id="KW-1133">Transmembrane helix</keyword>
<feature type="transmembrane region" description="Helical" evidence="1">
    <location>
        <begin position="94"/>
        <end position="112"/>
    </location>
</feature>
<dbReference type="RefSeq" id="WP_073626894.1">
    <property type="nucleotide sequence ID" value="NZ_FRXO01000002.1"/>
</dbReference>
<protein>
    <submittedName>
        <fullName evidence="3">EamA domain-containing membrane protein RarD</fullName>
    </submittedName>
</protein>
<accession>A0A1M7ZFA1</accession>
<dbReference type="AlphaFoldDB" id="A0A1M7ZFA1"/>
<feature type="transmembrane region" description="Helical" evidence="1">
    <location>
        <begin position="181"/>
        <end position="199"/>
    </location>
</feature>
<feature type="transmembrane region" description="Helical" evidence="1">
    <location>
        <begin position="33"/>
        <end position="53"/>
    </location>
</feature>
<keyword evidence="1" id="KW-0472">Membrane</keyword>
<dbReference type="EMBL" id="FRXO01000002">
    <property type="protein sequence ID" value="SHO63489.1"/>
    <property type="molecule type" value="Genomic_DNA"/>
</dbReference>
<dbReference type="Pfam" id="PF00892">
    <property type="entry name" value="EamA"/>
    <property type="match status" value="2"/>
</dbReference>
<keyword evidence="1" id="KW-0812">Transmembrane</keyword>
<feature type="transmembrane region" description="Helical" evidence="1">
    <location>
        <begin position="119"/>
        <end position="137"/>
    </location>
</feature>
<evidence type="ECO:0000313" key="4">
    <source>
        <dbReference type="Proteomes" id="UP000186406"/>
    </source>
</evidence>
<proteinExistence type="predicted"/>
<dbReference type="PANTHER" id="PTHR22911:SF76">
    <property type="entry name" value="EAMA DOMAIN-CONTAINING PROTEIN"/>
    <property type="match status" value="1"/>
</dbReference>